<dbReference type="EMBL" id="JH430850">
    <property type="status" value="NOT_ANNOTATED_CDS"/>
    <property type="molecule type" value="Genomic_DNA"/>
</dbReference>
<feature type="compositionally biased region" description="Gly residues" evidence="1">
    <location>
        <begin position="65"/>
        <end position="81"/>
    </location>
</feature>
<keyword evidence="3" id="KW-1185">Reference proteome</keyword>
<evidence type="ECO:0000313" key="3">
    <source>
        <dbReference type="Proteomes" id="UP000014500"/>
    </source>
</evidence>
<accession>T1ILM3</accession>
<sequence>MSQYPSAPPPYSDAPYPPAATATPYPPASGQPGYAQPYPQPGYVAGYGSNPTQQYPNTGYPTGQPGYGQPGYGQPGYGQPGYGQPYYGQDKGVITGGPSPYQQGNTVVYVQEEPRRGGMAEDCCLFAMCATLCCCCLECLQSTKSRKQMQSDLKEVFLFKLGRKLVYLTSFDDMDSSPISPYSVVTEQPVRLKTCLDPVPPVPTKSDVIEDCCTCACCYGPLPAWGRRDHHSRSGRSSLGSCSSMNDVNDIEKNKNDGDFIHNDNDCLTDDVCESGEKSEGFDFNWWSRDGGNNSAHLNHDSGDCFSHDHGGDTGGGGGDCDGGGGGDGGGGE</sequence>
<evidence type="ECO:0000313" key="2">
    <source>
        <dbReference type="EnsemblMetazoa" id="SMAR001858-PA"/>
    </source>
</evidence>
<dbReference type="EnsemblMetazoa" id="SMAR001858-RA">
    <property type="protein sequence ID" value="SMAR001858-PA"/>
    <property type="gene ID" value="SMAR001858"/>
</dbReference>
<reference evidence="3" key="1">
    <citation type="submission" date="2011-05" db="EMBL/GenBank/DDBJ databases">
        <authorList>
            <person name="Richards S.R."/>
            <person name="Qu J."/>
            <person name="Jiang H."/>
            <person name="Jhangiani S.N."/>
            <person name="Agravi P."/>
            <person name="Goodspeed R."/>
            <person name="Gross S."/>
            <person name="Mandapat C."/>
            <person name="Jackson L."/>
            <person name="Mathew T."/>
            <person name="Pu L."/>
            <person name="Thornton R."/>
            <person name="Saada N."/>
            <person name="Wilczek-Boney K.B."/>
            <person name="Lee S."/>
            <person name="Kovar C."/>
            <person name="Wu Y."/>
            <person name="Scherer S.E."/>
            <person name="Worley K.C."/>
            <person name="Muzny D.M."/>
            <person name="Gibbs R."/>
        </authorList>
    </citation>
    <scope>NUCLEOTIDE SEQUENCE</scope>
    <source>
        <strain evidence="3">Brora</strain>
    </source>
</reference>
<organism evidence="2 3">
    <name type="scientific">Strigamia maritima</name>
    <name type="common">European centipede</name>
    <name type="synonym">Geophilus maritimus</name>
    <dbReference type="NCBI Taxonomy" id="126957"/>
    <lineage>
        <taxon>Eukaryota</taxon>
        <taxon>Metazoa</taxon>
        <taxon>Ecdysozoa</taxon>
        <taxon>Arthropoda</taxon>
        <taxon>Myriapoda</taxon>
        <taxon>Chilopoda</taxon>
        <taxon>Pleurostigmophora</taxon>
        <taxon>Geophilomorpha</taxon>
        <taxon>Linotaeniidae</taxon>
        <taxon>Strigamia</taxon>
    </lineage>
</organism>
<evidence type="ECO:0008006" key="4">
    <source>
        <dbReference type="Google" id="ProtNLM"/>
    </source>
</evidence>
<reference evidence="2" key="2">
    <citation type="submission" date="2015-02" db="UniProtKB">
        <authorList>
            <consortium name="EnsemblMetazoa"/>
        </authorList>
    </citation>
    <scope>IDENTIFICATION</scope>
</reference>
<feature type="compositionally biased region" description="Pro residues" evidence="1">
    <location>
        <begin position="1"/>
        <end position="29"/>
    </location>
</feature>
<protein>
    <recommendedName>
        <fullName evidence="4">Cysteine-rich transmembrane CYSTM domain-containing protein</fullName>
    </recommendedName>
</protein>
<evidence type="ECO:0000256" key="1">
    <source>
        <dbReference type="SAM" id="MobiDB-lite"/>
    </source>
</evidence>
<feature type="compositionally biased region" description="Low complexity" evidence="1">
    <location>
        <begin position="30"/>
        <end position="43"/>
    </location>
</feature>
<name>T1ILM3_STRMM</name>
<dbReference type="HOGENOM" id="CLU_835018_0_0_1"/>
<feature type="region of interest" description="Disordered" evidence="1">
    <location>
        <begin position="1"/>
        <end position="81"/>
    </location>
</feature>
<dbReference type="AlphaFoldDB" id="T1ILM3"/>
<dbReference type="Proteomes" id="UP000014500">
    <property type="component" value="Unassembled WGS sequence"/>
</dbReference>
<proteinExistence type="predicted"/>